<keyword evidence="1" id="KW-0732">Signal</keyword>
<dbReference type="EMBL" id="JACOGF010000016">
    <property type="protein sequence ID" value="MBC3920443.1"/>
    <property type="molecule type" value="Genomic_DNA"/>
</dbReference>
<reference evidence="2 3" key="1">
    <citation type="submission" date="2020-08" db="EMBL/GenBank/DDBJ databases">
        <title>Novel species isolated from subtropical streams in China.</title>
        <authorList>
            <person name="Lu H."/>
        </authorList>
    </citation>
    <scope>NUCLEOTIDE SEQUENCE [LARGE SCALE GENOMIC DNA]</scope>
    <source>
        <strain evidence="2 3">CY18W</strain>
    </source>
</reference>
<comment type="caution">
    <text evidence="2">The sequence shown here is derived from an EMBL/GenBank/DDBJ whole genome shotgun (WGS) entry which is preliminary data.</text>
</comment>
<gene>
    <name evidence="2" type="ORF">H8L32_23470</name>
</gene>
<keyword evidence="3" id="KW-1185">Reference proteome</keyword>
<dbReference type="RefSeq" id="WP_186949991.1">
    <property type="nucleotide sequence ID" value="NZ_JACOGF010000016.1"/>
</dbReference>
<proteinExistence type="predicted"/>
<protein>
    <submittedName>
        <fullName evidence="2">Transporter</fullName>
    </submittedName>
</protein>
<name>A0ABR6ZX62_9BURK</name>
<sequence length="265" mass="28272">MQKHNRFSLALLTGLILQAAFTCTTAYADDTATVDNAITPYRPSVSNSAQLPLEGQLELEMGIASARTDAARNQSLPYLFKLAFSKEWGVLLGGSARVINDDGAGQRDQGFGDTSLIIKRAFIISDETALGLEFGNKFPTAGQPLGSGKSDWTINGIVSQDLGQIHVDVNLNATHLGAADAGTSHWQNGLSSAFSTALADKWNMTAEWAGWRQAGTKNQGQVLVALTYSPNKRMTLDAGMIKGLTSASPDRTLFAGIVIPVAKLW</sequence>
<dbReference type="Proteomes" id="UP000650424">
    <property type="component" value="Unassembled WGS sequence"/>
</dbReference>
<feature type="signal peptide" evidence="1">
    <location>
        <begin position="1"/>
        <end position="28"/>
    </location>
</feature>
<evidence type="ECO:0000313" key="3">
    <source>
        <dbReference type="Proteomes" id="UP000650424"/>
    </source>
</evidence>
<accession>A0ABR6ZX62</accession>
<evidence type="ECO:0000313" key="2">
    <source>
        <dbReference type="EMBL" id="MBC3920443.1"/>
    </source>
</evidence>
<feature type="chain" id="PRO_5045990119" evidence="1">
    <location>
        <begin position="29"/>
        <end position="265"/>
    </location>
</feature>
<organism evidence="2 3">
    <name type="scientific">Undibacterium hunanense</name>
    <dbReference type="NCBI Taxonomy" id="2762292"/>
    <lineage>
        <taxon>Bacteria</taxon>
        <taxon>Pseudomonadati</taxon>
        <taxon>Pseudomonadota</taxon>
        <taxon>Betaproteobacteria</taxon>
        <taxon>Burkholderiales</taxon>
        <taxon>Oxalobacteraceae</taxon>
        <taxon>Undibacterium</taxon>
    </lineage>
</organism>
<evidence type="ECO:0000256" key="1">
    <source>
        <dbReference type="SAM" id="SignalP"/>
    </source>
</evidence>